<dbReference type="InterPro" id="IPR050324">
    <property type="entry name" value="CDP-alcohol_PTase-I"/>
</dbReference>
<dbReference type="InterPro" id="IPR004570">
    <property type="entry name" value="Phosphatidylglycerol_P_synth"/>
</dbReference>
<proteinExistence type="inferred from homology"/>
<dbReference type="STRING" id="1387353.BSF38_00991"/>
<keyword evidence="8 17" id="KW-0812">Transmembrane</keyword>
<feature type="transmembrane region" description="Helical" evidence="17">
    <location>
        <begin position="174"/>
        <end position="197"/>
    </location>
</feature>
<dbReference type="Proteomes" id="UP000186309">
    <property type="component" value="Chromosome"/>
</dbReference>
<name>A0A1U7CKU7_9BACT</name>
<dbReference type="InterPro" id="IPR043130">
    <property type="entry name" value="CDP-OH_PTrfase_TM_dom"/>
</dbReference>
<keyword evidence="13" id="KW-1208">Phospholipid metabolism</keyword>
<evidence type="ECO:0000256" key="12">
    <source>
        <dbReference type="ARBA" id="ARBA00023209"/>
    </source>
</evidence>
<dbReference type="EMBL" id="CP019082">
    <property type="protein sequence ID" value="APW59564.1"/>
    <property type="molecule type" value="Genomic_DNA"/>
</dbReference>
<keyword evidence="9 17" id="KW-1133">Transmembrane helix</keyword>
<feature type="transmembrane region" description="Helical" evidence="17">
    <location>
        <begin position="20"/>
        <end position="40"/>
    </location>
</feature>
<evidence type="ECO:0000256" key="11">
    <source>
        <dbReference type="ARBA" id="ARBA00023136"/>
    </source>
</evidence>
<dbReference type="GO" id="GO:0046474">
    <property type="term" value="P:glycerophospholipid biosynthetic process"/>
    <property type="evidence" value="ECO:0007669"/>
    <property type="project" value="TreeGrafter"/>
</dbReference>
<evidence type="ECO:0000256" key="3">
    <source>
        <dbReference type="ARBA" id="ARBA00010441"/>
    </source>
</evidence>
<comment type="similarity">
    <text evidence="3 16">Belongs to the CDP-alcohol phosphatidyltransferase class-I family.</text>
</comment>
<evidence type="ECO:0000256" key="10">
    <source>
        <dbReference type="ARBA" id="ARBA00023098"/>
    </source>
</evidence>
<evidence type="ECO:0000313" key="19">
    <source>
        <dbReference type="Proteomes" id="UP000186309"/>
    </source>
</evidence>
<dbReference type="EC" id="2.7.8.5" evidence="4 15"/>
<protein>
    <recommendedName>
        <fullName evidence="5 15">CDP-diacylglycerol--glycerol-3-phosphate 3-phosphatidyltransferase</fullName>
        <ecNumber evidence="4 15">2.7.8.5</ecNumber>
    </recommendedName>
</protein>
<comment type="subcellular location">
    <subcellularLocation>
        <location evidence="1">Membrane</location>
        <topology evidence="1">Multi-pass membrane protein</topology>
    </subcellularLocation>
</comment>
<evidence type="ECO:0000256" key="1">
    <source>
        <dbReference type="ARBA" id="ARBA00004141"/>
    </source>
</evidence>
<dbReference type="AlphaFoldDB" id="A0A1U7CKU7"/>
<keyword evidence="6" id="KW-0444">Lipid biosynthesis</keyword>
<dbReference type="RefSeq" id="WP_237170741.1">
    <property type="nucleotide sequence ID" value="NZ_CP019082.1"/>
</dbReference>
<dbReference type="InterPro" id="IPR000462">
    <property type="entry name" value="CDP-OH_P_trans"/>
</dbReference>
<evidence type="ECO:0000256" key="2">
    <source>
        <dbReference type="ARBA" id="ARBA00005042"/>
    </source>
</evidence>
<reference evidence="19" key="1">
    <citation type="submission" date="2016-12" db="EMBL/GenBank/DDBJ databases">
        <title>Comparative genomics of four Isosphaeraceae planctomycetes: a common pool of plasmids and glycoside hydrolase genes.</title>
        <authorList>
            <person name="Ivanova A."/>
        </authorList>
    </citation>
    <scope>NUCLEOTIDE SEQUENCE [LARGE SCALE GENOMIC DNA]</scope>
    <source>
        <strain evidence="19">PX4</strain>
    </source>
</reference>
<dbReference type="PROSITE" id="PS00379">
    <property type="entry name" value="CDP_ALCOHOL_P_TRANSF"/>
    <property type="match status" value="1"/>
</dbReference>
<evidence type="ECO:0000256" key="5">
    <source>
        <dbReference type="ARBA" id="ARBA00014944"/>
    </source>
</evidence>
<evidence type="ECO:0000256" key="8">
    <source>
        <dbReference type="ARBA" id="ARBA00022692"/>
    </source>
</evidence>
<gene>
    <name evidence="18" type="primary">pgsA</name>
    <name evidence="18" type="ORF">BSF38_00991</name>
</gene>
<evidence type="ECO:0000256" key="14">
    <source>
        <dbReference type="ARBA" id="ARBA00048586"/>
    </source>
</evidence>
<evidence type="ECO:0000256" key="6">
    <source>
        <dbReference type="ARBA" id="ARBA00022516"/>
    </source>
</evidence>
<dbReference type="Gene3D" id="1.20.120.1760">
    <property type="match status" value="1"/>
</dbReference>
<feature type="transmembrane region" description="Helical" evidence="17">
    <location>
        <begin position="88"/>
        <end position="115"/>
    </location>
</feature>
<dbReference type="Pfam" id="PF01066">
    <property type="entry name" value="CDP-OH_P_transf"/>
    <property type="match status" value="1"/>
</dbReference>
<keyword evidence="19" id="KW-1185">Reference proteome</keyword>
<keyword evidence="7 16" id="KW-0808">Transferase</keyword>
<evidence type="ECO:0000256" key="16">
    <source>
        <dbReference type="RuleBase" id="RU003750"/>
    </source>
</evidence>
<dbReference type="GO" id="GO:0008444">
    <property type="term" value="F:CDP-diacylglycerol-glycerol-3-phosphate 3-phosphatidyltransferase activity"/>
    <property type="evidence" value="ECO:0007669"/>
    <property type="project" value="UniProtKB-UniRule"/>
</dbReference>
<comment type="catalytic activity">
    <reaction evidence="14">
        <text>a CDP-1,2-diacyl-sn-glycerol + sn-glycerol 3-phosphate = a 1,2-diacyl-sn-glycero-3-phospho-(1'-sn-glycero-3'-phosphate) + CMP + H(+)</text>
        <dbReference type="Rhea" id="RHEA:12593"/>
        <dbReference type="ChEBI" id="CHEBI:15378"/>
        <dbReference type="ChEBI" id="CHEBI:57597"/>
        <dbReference type="ChEBI" id="CHEBI:58332"/>
        <dbReference type="ChEBI" id="CHEBI:60110"/>
        <dbReference type="ChEBI" id="CHEBI:60377"/>
        <dbReference type="EC" id="2.7.8.5"/>
    </reaction>
</comment>
<keyword evidence="12" id="KW-0594">Phospholipid biosynthesis</keyword>
<keyword evidence="11 17" id="KW-0472">Membrane</keyword>
<dbReference type="PIRSF" id="PIRSF000847">
    <property type="entry name" value="Phos_ph_gly_syn"/>
    <property type="match status" value="1"/>
</dbReference>
<dbReference type="InterPro" id="IPR048254">
    <property type="entry name" value="CDP_ALCOHOL_P_TRANSF_CS"/>
</dbReference>
<evidence type="ECO:0000313" key="18">
    <source>
        <dbReference type="EMBL" id="APW59564.1"/>
    </source>
</evidence>
<evidence type="ECO:0000256" key="15">
    <source>
        <dbReference type="NCBIfam" id="TIGR00560"/>
    </source>
</evidence>
<dbReference type="PANTHER" id="PTHR14269">
    <property type="entry name" value="CDP-DIACYLGLYCEROL--GLYCEROL-3-PHOSPHATE 3-PHOSPHATIDYLTRANSFERASE-RELATED"/>
    <property type="match status" value="1"/>
</dbReference>
<dbReference type="PANTHER" id="PTHR14269:SF62">
    <property type="entry name" value="CDP-DIACYLGLYCEROL--GLYCEROL-3-PHOSPHATE 3-PHOSPHATIDYLTRANSFERASE 1, CHLOROPLASTIC"/>
    <property type="match status" value="1"/>
</dbReference>
<evidence type="ECO:0000256" key="17">
    <source>
        <dbReference type="SAM" id="Phobius"/>
    </source>
</evidence>
<keyword evidence="10" id="KW-0443">Lipid metabolism</keyword>
<comment type="pathway">
    <text evidence="2">Phospholipid metabolism; phosphatidylglycerol biosynthesis; phosphatidylglycerol from CDP-diacylglycerol: step 1/2.</text>
</comment>
<sequence length="204" mass="22003">MNRLENSTVMDAGPRTAGRFWNVPNTLTVGRLGLAVFDFLMISRGWYAWALGLFVIAALSDALDGYFARLLNQDTPLGRQLDPLIDKVIVSGAYIYLAAIPGTGVFPWMVTAIVVRELLIQGLRSLLEGQGQAFGAKMAGKLKTLFQCLSISAVLLCLSLEAPPYGLTTARDVLTWTAVGLTIYSGASYLTGAMPALRGEASRR</sequence>
<dbReference type="GO" id="GO:0016020">
    <property type="term" value="C:membrane"/>
    <property type="evidence" value="ECO:0007669"/>
    <property type="project" value="UniProtKB-SubCell"/>
</dbReference>
<evidence type="ECO:0000256" key="9">
    <source>
        <dbReference type="ARBA" id="ARBA00022989"/>
    </source>
</evidence>
<dbReference type="NCBIfam" id="TIGR00560">
    <property type="entry name" value="pgsA"/>
    <property type="match status" value="1"/>
</dbReference>
<evidence type="ECO:0000256" key="4">
    <source>
        <dbReference type="ARBA" id="ARBA00013170"/>
    </source>
</evidence>
<dbReference type="KEGG" id="pbor:BSF38_00991"/>
<evidence type="ECO:0000256" key="7">
    <source>
        <dbReference type="ARBA" id="ARBA00022679"/>
    </source>
</evidence>
<organism evidence="18 19">
    <name type="scientific">Paludisphaera borealis</name>
    <dbReference type="NCBI Taxonomy" id="1387353"/>
    <lineage>
        <taxon>Bacteria</taxon>
        <taxon>Pseudomonadati</taxon>
        <taxon>Planctomycetota</taxon>
        <taxon>Planctomycetia</taxon>
        <taxon>Isosphaerales</taxon>
        <taxon>Isosphaeraceae</taxon>
        <taxon>Paludisphaera</taxon>
    </lineage>
</organism>
<accession>A0A1U7CKU7</accession>
<evidence type="ECO:0000256" key="13">
    <source>
        <dbReference type="ARBA" id="ARBA00023264"/>
    </source>
</evidence>
<feature type="transmembrane region" description="Helical" evidence="17">
    <location>
        <begin position="47"/>
        <end position="68"/>
    </location>
</feature>